<reference evidence="2" key="1">
    <citation type="journal article" date="2019" name="Int. J. Syst. Evol. Microbiol.">
        <title>The Global Catalogue of Microorganisms (GCM) 10K type strain sequencing project: providing services to taxonomists for standard genome sequencing and annotation.</title>
        <authorList>
            <consortium name="The Broad Institute Genomics Platform"/>
            <consortium name="The Broad Institute Genome Sequencing Center for Infectious Disease"/>
            <person name="Wu L."/>
            <person name="Ma J."/>
        </authorList>
    </citation>
    <scope>NUCLEOTIDE SEQUENCE [LARGE SCALE GENOMIC DNA]</scope>
    <source>
        <strain evidence="2">CGMCC 4.7317</strain>
    </source>
</reference>
<protein>
    <submittedName>
        <fullName evidence="1">Acyltransferase</fullName>
        <ecNumber evidence="1">2.3.1.-</ecNumber>
    </submittedName>
</protein>
<dbReference type="GO" id="GO:0016746">
    <property type="term" value="F:acyltransferase activity"/>
    <property type="evidence" value="ECO:0007669"/>
    <property type="project" value="UniProtKB-KW"/>
</dbReference>
<dbReference type="InterPro" id="IPR011004">
    <property type="entry name" value="Trimer_LpxA-like_sf"/>
</dbReference>
<sequence length="248" mass="27873">MLEAVGAVARRVRGLPPRDARQAKFVTLDSLRWCWRNRAFDRWYLTRYWRLMWLRLLHPDVVTEGMVFIGKRVELFARTGYARLILGRWVHVGDENRLRAHEGTLRVGDKCVFGRDNTINCYLDVEFGQGTIVADWVYICDFDHVYDDIHVPIKDQGIVKSPVRIGPDCWIGAKVTVLRGSTVGHGCVLAAHTVVRGDVPPMAIVGGVPGKVLKDRVEVYEAKAATRAALEDIARKTARAAGTLKEPA</sequence>
<dbReference type="EMBL" id="JBHSTI010000008">
    <property type="protein sequence ID" value="MFC6237741.1"/>
    <property type="molecule type" value="Genomic_DNA"/>
</dbReference>
<dbReference type="SUPFAM" id="SSF51161">
    <property type="entry name" value="Trimeric LpxA-like enzymes"/>
    <property type="match status" value="1"/>
</dbReference>
<dbReference type="PANTHER" id="PTHR23416">
    <property type="entry name" value="SIALIC ACID SYNTHASE-RELATED"/>
    <property type="match status" value="1"/>
</dbReference>
<dbReference type="RefSeq" id="WP_386768193.1">
    <property type="nucleotide sequence ID" value="NZ_JBHSTI010000008.1"/>
</dbReference>
<organism evidence="1 2">
    <name type="scientific">Longivirga aurantiaca</name>
    <dbReference type="NCBI Taxonomy" id="1837743"/>
    <lineage>
        <taxon>Bacteria</taxon>
        <taxon>Bacillati</taxon>
        <taxon>Actinomycetota</taxon>
        <taxon>Actinomycetes</taxon>
        <taxon>Sporichthyales</taxon>
        <taxon>Sporichthyaceae</taxon>
        <taxon>Longivirga</taxon>
    </lineage>
</organism>
<dbReference type="InterPro" id="IPR001451">
    <property type="entry name" value="Hexapep"/>
</dbReference>
<dbReference type="Proteomes" id="UP001596138">
    <property type="component" value="Unassembled WGS sequence"/>
</dbReference>
<evidence type="ECO:0000313" key="2">
    <source>
        <dbReference type="Proteomes" id="UP001596138"/>
    </source>
</evidence>
<dbReference type="EC" id="2.3.1.-" evidence="1"/>
<dbReference type="Gene3D" id="2.160.10.10">
    <property type="entry name" value="Hexapeptide repeat proteins"/>
    <property type="match status" value="1"/>
</dbReference>
<dbReference type="InterPro" id="IPR051159">
    <property type="entry name" value="Hexapeptide_acetyltransf"/>
</dbReference>
<proteinExistence type="predicted"/>
<accession>A0ABW1SZ45</accession>
<dbReference type="CDD" id="cd04647">
    <property type="entry name" value="LbH_MAT_like"/>
    <property type="match status" value="1"/>
</dbReference>
<comment type="caution">
    <text evidence="1">The sequence shown here is derived from an EMBL/GenBank/DDBJ whole genome shotgun (WGS) entry which is preliminary data.</text>
</comment>
<evidence type="ECO:0000313" key="1">
    <source>
        <dbReference type="EMBL" id="MFC6237741.1"/>
    </source>
</evidence>
<dbReference type="Pfam" id="PF00132">
    <property type="entry name" value="Hexapep"/>
    <property type="match status" value="1"/>
</dbReference>
<name>A0ABW1SZ45_9ACTN</name>
<keyword evidence="2" id="KW-1185">Reference proteome</keyword>
<keyword evidence="1" id="KW-0808">Transferase</keyword>
<gene>
    <name evidence="1" type="ORF">ACFQGU_07610</name>
</gene>
<keyword evidence="1" id="KW-0012">Acyltransferase</keyword>